<organism evidence="3 4">
    <name type="scientific">Streptomyces cellostaticus</name>
    <dbReference type="NCBI Taxonomy" id="67285"/>
    <lineage>
        <taxon>Bacteria</taxon>
        <taxon>Bacillati</taxon>
        <taxon>Actinomycetota</taxon>
        <taxon>Actinomycetes</taxon>
        <taxon>Kitasatosporales</taxon>
        <taxon>Streptomycetaceae</taxon>
        <taxon>Streptomyces</taxon>
    </lineage>
</organism>
<evidence type="ECO:0000259" key="2">
    <source>
        <dbReference type="SMART" id="SM00458"/>
    </source>
</evidence>
<feature type="region of interest" description="Disordered" evidence="1">
    <location>
        <begin position="380"/>
        <end position="413"/>
    </location>
</feature>
<proteinExistence type="predicted"/>
<evidence type="ECO:0000256" key="1">
    <source>
        <dbReference type="SAM" id="MobiDB-lite"/>
    </source>
</evidence>
<dbReference type="GO" id="GO:0016787">
    <property type="term" value="F:hydrolase activity"/>
    <property type="evidence" value="ECO:0007669"/>
    <property type="project" value="UniProtKB-KW"/>
</dbReference>
<dbReference type="Pfam" id="PF00652">
    <property type="entry name" value="Ricin_B_lectin"/>
    <property type="match status" value="1"/>
</dbReference>
<dbReference type="SUPFAM" id="SSF50370">
    <property type="entry name" value="Ricin B-like lectins"/>
    <property type="match status" value="1"/>
</dbReference>
<dbReference type="SMART" id="SM00458">
    <property type="entry name" value="RICIN"/>
    <property type="match status" value="1"/>
</dbReference>
<dbReference type="InterPro" id="IPR035992">
    <property type="entry name" value="Ricin_B-like_lectins"/>
</dbReference>
<accession>A0A101NPG9</accession>
<evidence type="ECO:0000313" key="4">
    <source>
        <dbReference type="Proteomes" id="UP000054241"/>
    </source>
</evidence>
<gene>
    <name evidence="3" type="ORF">AQI88_09475</name>
</gene>
<feature type="region of interest" description="Disordered" evidence="1">
    <location>
        <begin position="1"/>
        <end position="32"/>
    </location>
</feature>
<keyword evidence="4" id="KW-1185">Reference proteome</keyword>
<sequence>MPTPHPPCPPYPPSGGDPGESDESVAAPLRAGSDAEAARSAALLMARHWQPVQDYAVICLAAPGPLAHMVTAAAFHQVLDRLALGEPAEALRPRLLVAVRDTVVNWSATDRIASVLPGLLKPAGGRGMRTAKTLIPENRALSERSFRSLPRLEQALLWHTEVEAEPINVPAGLLGMDFDSAATALEQARETFREGCVRAHRELAPSTDCRHYNRLLDGPIRRGGALLPDVQQHLAACPYCRHAAEQLGQIEAGLGVLLAEAVLGWGARRYLDSRPGRRGPGPARTRSTSRRSGGRRHGGGKPGLLARVPVPGGRRRGGAEPGAVDRVPVPARRAREADRAASRVGWSSRTLLTSVGVASAGLLATVLVISVWPSGGDGTDPVASTGAAPGTDGQSPPASATAPGTAGLPSAGRPNRLHNAAADLCLDIKGKPAAGASAVLAVCSAAPTQQWRYDTDGLLRSAADSGLCLDSHADAGVVILGTCAGSGAKREDDVRYDLTVQGELLPRWDETLALAPAGEDAGADIVVKVRDRSADQRWLTDGPSAGPGSLSIAGTDGPSAQPAELPGTGT</sequence>
<protein>
    <submittedName>
        <fullName evidence="3">Hydrolase</fullName>
    </submittedName>
</protein>
<dbReference type="STRING" id="67285.AQI88_09475"/>
<evidence type="ECO:0000313" key="3">
    <source>
        <dbReference type="EMBL" id="KUM97044.1"/>
    </source>
</evidence>
<feature type="compositionally biased region" description="Low complexity" evidence="1">
    <location>
        <begin position="321"/>
        <end position="331"/>
    </location>
</feature>
<dbReference type="Proteomes" id="UP000054241">
    <property type="component" value="Unassembled WGS sequence"/>
</dbReference>
<name>A0A101NPG9_9ACTN</name>
<feature type="compositionally biased region" description="Pro residues" evidence="1">
    <location>
        <begin position="1"/>
        <end position="15"/>
    </location>
</feature>
<dbReference type="EMBL" id="LMWL01000014">
    <property type="protein sequence ID" value="KUM97044.1"/>
    <property type="molecule type" value="Genomic_DNA"/>
</dbReference>
<feature type="region of interest" description="Disordered" evidence="1">
    <location>
        <begin position="271"/>
        <end position="345"/>
    </location>
</feature>
<keyword evidence="3" id="KW-0378">Hydrolase</keyword>
<dbReference type="RefSeq" id="WP_066994916.1">
    <property type="nucleotide sequence ID" value="NZ_BNDU01000004.1"/>
</dbReference>
<dbReference type="InterPro" id="IPR000772">
    <property type="entry name" value="Ricin_B_lectin"/>
</dbReference>
<comment type="caution">
    <text evidence="3">The sequence shown here is derived from an EMBL/GenBank/DDBJ whole genome shotgun (WGS) entry which is preliminary data.</text>
</comment>
<dbReference type="PROSITE" id="PS50231">
    <property type="entry name" value="RICIN_B_LECTIN"/>
    <property type="match status" value="1"/>
</dbReference>
<feature type="domain" description="Ricin B lectin" evidence="2">
    <location>
        <begin position="412"/>
        <end position="541"/>
    </location>
</feature>
<dbReference type="AlphaFoldDB" id="A0A101NPG9"/>
<feature type="compositionally biased region" description="Basic residues" evidence="1">
    <location>
        <begin position="287"/>
        <end position="299"/>
    </location>
</feature>
<feature type="region of interest" description="Disordered" evidence="1">
    <location>
        <begin position="537"/>
        <end position="570"/>
    </location>
</feature>
<reference evidence="3 4" key="1">
    <citation type="submission" date="2015-10" db="EMBL/GenBank/DDBJ databases">
        <title>Draft genome sequence of Streptomyces cellostaticus DSM 40189, type strain for the species Streptomyces cellostaticus.</title>
        <authorList>
            <person name="Ruckert C."/>
            <person name="Winkler A."/>
            <person name="Kalinowski J."/>
            <person name="Kampfer P."/>
            <person name="Glaeser S."/>
        </authorList>
    </citation>
    <scope>NUCLEOTIDE SEQUENCE [LARGE SCALE GENOMIC DNA]</scope>
    <source>
        <strain evidence="3 4">DSM 40189</strain>
    </source>
</reference>
<dbReference type="Gene3D" id="2.80.10.50">
    <property type="match status" value="1"/>
</dbReference>
<feature type="compositionally biased region" description="Low complexity" evidence="1">
    <location>
        <begin position="395"/>
        <end position="409"/>
    </location>
</feature>
<dbReference type="OrthoDB" id="5056661at2"/>